<evidence type="ECO:0008006" key="4">
    <source>
        <dbReference type="Google" id="ProtNLM"/>
    </source>
</evidence>
<evidence type="ECO:0000256" key="1">
    <source>
        <dbReference type="SAM" id="SignalP"/>
    </source>
</evidence>
<sequence>MNVRNATLGLLLAGSLALAGPAFSQKSEAPAHAVVTVIPKKDEAPQLQAQNLKLTVDGKKTEITGLQPYKGSNAGLELTILVDDSARRALGVQLSDLADFIQSLPPTTAVGVAYMQEGSSYFAQQFTTDHALAVNALRLPGGARGTNASPYFCLSDLAKRWPSNNPNARREVLMITDGVDRYNLRYDPEDPYLLAAISDAQKAGLVVYSIYFRDRGFVDGTGYETNAGQNLLSQVAEATGGHLYWEGMMSPVSFQPFLKDLSKRLANQYELGFMAPYKGKPDLVDIRVKASGFPAKIEVTQKVPVLPPA</sequence>
<name>A0A4V2PVD5_9BACT</name>
<keyword evidence="1" id="KW-0732">Signal</keyword>
<dbReference type="OrthoDB" id="112721at2"/>
<dbReference type="Gene3D" id="3.40.50.410">
    <property type="entry name" value="von Willebrand factor, type A domain"/>
    <property type="match status" value="1"/>
</dbReference>
<dbReference type="InterPro" id="IPR036465">
    <property type="entry name" value="vWFA_dom_sf"/>
</dbReference>
<feature type="signal peptide" evidence="1">
    <location>
        <begin position="1"/>
        <end position="19"/>
    </location>
</feature>
<dbReference type="AlphaFoldDB" id="A0A4V2PVD5"/>
<dbReference type="EMBL" id="SMGK01000002">
    <property type="protein sequence ID" value="TCK74021.1"/>
    <property type="molecule type" value="Genomic_DNA"/>
</dbReference>
<dbReference type="RefSeq" id="WP_131994455.1">
    <property type="nucleotide sequence ID" value="NZ_SMGK01000002.1"/>
</dbReference>
<organism evidence="2 3">
    <name type="scientific">Acidipila rosea</name>
    <dbReference type="NCBI Taxonomy" id="768535"/>
    <lineage>
        <taxon>Bacteria</taxon>
        <taxon>Pseudomonadati</taxon>
        <taxon>Acidobacteriota</taxon>
        <taxon>Terriglobia</taxon>
        <taxon>Terriglobales</taxon>
        <taxon>Acidobacteriaceae</taxon>
        <taxon>Acidipila</taxon>
    </lineage>
</organism>
<proteinExistence type="predicted"/>
<keyword evidence="3" id="KW-1185">Reference proteome</keyword>
<gene>
    <name evidence="2" type="ORF">C7378_1641</name>
</gene>
<protein>
    <recommendedName>
        <fullName evidence="4">VWFA-related protein</fullName>
    </recommendedName>
</protein>
<accession>A0A4V2PVD5</accession>
<comment type="caution">
    <text evidence="2">The sequence shown here is derived from an EMBL/GenBank/DDBJ whole genome shotgun (WGS) entry which is preliminary data.</text>
</comment>
<reference evidence="2 3" key="1">
    <citation type="submission" date="2019-03" db="EMBL/GenBank/DDBJ databases">
        <title>Genomic Encyclopedia of Type Strains, Phase IV (KMG-IV): sequencing the most valuable type-strain genomes for metagenomic binning, comparative biology and taxonomic classification.</title>
        <authorList>
            <person name="Goeker M."/>
        </authorList>
    </citation>
    <scope>NUCLEOTIDE SEQUENCE [LARGE SCALE GENOMIC DNA]</scope>
    <source>
        <strain evidence="2 3">DSM 103428</strain>
    </source>
</reference>
<dbReference type="SUPFAM" id="SSF53300">
    <property type="entry name" value="vWA-like"/>
    <property type="match status" value="1"/>
</dbReference>
<evidence type="ECO:0000313" key="3">
    <source>
        <dbReference type="Proteomes" id="UP000295210"/>
    </source>
</evidence>
<feature type="chain" id="PRO_5020402712" description="VWFA-related protein" evidence="1">
    <location>
        <begin position="20"/>
        <end position="309"/>
    </location>
</feature>
<dbReference type="Proteomes" id="UP000295210">
    <property type="component" value="Unassembled WGS sequence"/>
</dbReference>
<evidence type="ECO:0000313" key="2">
    <source>
        <dbReference type="EMBL" id="TCK74021.1"/>
    </source>
</evidence>